<keyword evidence="7 8" id="KW-0472">Membrane</keyword>
<keyword evidence="12" id="KW-1185">Reference proteome</keyword>
<dbReference type="GO" id="GO:0016887">
    <property type="term" value="F:ATP hydrolysis activity"/>
    <property type="evidence" value="ECO:0007669"/>
    <property type="project" value="InterPro"/>
</dbReference>
<organism evidence="11 12">
    <name type="scientific">Propionispira arboris</name>
    <dbReference type="NCBI Taxonomy" id="84035"/>
    <lineage>
        <taxon>Bacteria</taxon>
        <taxon>Bacillati</taxon>
        <taxon>Bacillota</taxon>
        <taxon>Negativicutes</taxon>
        <taxon>Selenomonadales</taxon>
        <taxon>Selenomonadaceae</taxon>
        <taxon>Propionispira</taxon>
    </lineage>
</organism>
<dbReference type="PANTHER" id="PTHR11384">
    <property type="entry name" value="ATP-BINDING CASSETTE, SUB-FAMILY D MEMBER"/>
    <property type="match status" value="1"/>
</dbReference>
<dbReference type="Pfam" id="PF00005">
    <property type="entry name" value="ABC_tran"/>
    <property type="match status" value="1"/>
</dbReference>
<dbReference type="PROSITE" id="PS00211">
    <property type="entry name" value="ABC_TRANSPORTER_1"/>
    <property type="match status" value="1"/>
</dbReference>
<evidence type="ECO:0000256" key="8">
    <source>
        <dbReference type="SAM" id="Phobius"/>
    </source>
</evidence>
<evidence type="ECO:0000313" key="12">
    <source>
        <dbReference type="Proteomes" id="UP000199662"/>
    </source>
</evidence>
<evidence type="ECO:0000256" key="7">
    <source>
        <dbReference type="ARBA" id="ARBA00023136"/>
    </source>
</evidence>
<evidence type="ECO:0000256" key="2">
    <source>
        <dbReference type="ARBA" id="ARBA00022448"/>
    </source>
</evidence>
<keyword evidence="3 8" id="KW-0812">Transmembrane</keyword>
<sequence length="567" mass="65364">MNKKFLADFWRLFKGYWSSDEKWKARGLLGAVIVLNFAAVYILVLLNQWYNTFYTALQDYNYEAFWPLIGRFTLLAVVHIAIAVYAIYLRQMVEIKWRTWMTTRYLEHWMDKQTYYKLQILDYDTDNPDQRISEDINQFVSLTLQLALGFLKQTATLGAFVMILWNLSGIIRVPFGGYEFTIYGYMVWLSLIYAIAGTYLTHRVGRELIHLNYDQQRYEADFRFNMVRVRENGESIAFYRGEEPEKTGFSERFAKVIKNYWSLMRREKALTWFTAGYGQLAIIFPLLFAAPRYFAKEMALGGLMQTTSAFGRVQDALSFFVDAYTSVAQWLAVVKRLVGFTEHMQLVENVQSDLQFKKNGQVIAIEDLTVDLPSGQVLLKKCSFVLKQGDKLLITGASGCGKSTLMRTIAGIWPFGKGNITIPLGTSRLFLPQRPYLPLGNLRTVLFYPEKNIAVSDHEIQNVLQLCQLGQLINRLDVVEDWSRILSLGEQQRIAFARVLLIRPDWTFLDEASSALDEATEKIMYQLLAENLPQMVMISIGHRDTLKQHHQTKLHLTGDGAFILGNI</sequence>
<evidence type="ECO:0000256" key="5">
    <source>
        <dbReference type="ARBA" id="ARBA00022840"/>
    </source>
</evidence>
<dbReference type="GO" id="GO:0140359">
    <property type="term" value="F:ABC-type transporter activity"/>
    <property type="evidence" value="ECO:0007669"/>
    <property type="project" value="InterPro"/>
</dbReference>
<evidence type="ECO:0000313" key="11">
    <source>
        <dbReference type="EMBL" id="SEI78497.1"/>
    </source>
</evidence>
<accession>A0A1H6TMU8</accession>
<dbReference type="Gene3D" id="3.40.50.300">
    <property type="entry name" value="P-loop containing nucleotide triphosphate hydrolases"/>
    <property type="match status" value="1"/>
</dbReference>
<evidence type="ECO:0000259" key="10">
    <source>
        <dbReference type="PROSITE" id="PS50929"/>
    </source>
</evidence>
<dbReference type="InterPro" id="IPR011527">
    <property type="entry name" value="ABC1_TM_dom"/>
</dbReference>
<dbReference type="PANTHER" id="PTHR11384:SF59">
    <property type="entry name" value="LYSOSOMAL COBALAMIN TRANSPORTER ABCD4"/>
    <property type="match status" value="1"/>
</dbReference>
<dbReference type="SMART" id="SM00382">
    <property type="entry name" value="AAA"/>
    <property type="match status" value="1"/>
</dbReference>
<evidence type="ECO:0000256" key="3">
    <source>
        <dbReference type="ARBA" id="ARBA00022692"/>
    </source>
</evidence>
<feature type="domain" description="ABC transmembrane type-1" evidence="10">
    <location>
        <begin position="27"/>
        <end position="329"/>
    </location>
</feature>
<feature type="transmembrane region" description="Helical" evidence="8">
    <location>
        <begin position="28"/>
        <end position="49"/>
    </location>
</feature>
<dbReference type="InterPro" id="IPR003593">
    <property type="entry name" value="AAA+_ATPase"/>
</dbReference>
<dbReference type="CDD" id="cd03223">
    <property type="entry name" value="ABCD_peroxisomal_ALDP"/>
    <property type="match status" value="1"/>
</dbReference>
<dbReference type="InterPro" id="IPR050835">
    <property type="entry name" value="ABC_transporter_sub-D"/>
</dbReference>
<evidence type="ECO:0000256" key="4">
    <source>
        <dbReference type="ARBA" id="ARBA00022741"/>
    </source>
</evidence>
<reference evidence="11 12" key="1">
    <citation type="submission" date="2016-10" db="EMBL/GenBank/DDBJ databases">
        <authorList>
            <person name="de Groot N.N."/>
        </authorList>
    </citation>
    <scope>NUCLEOTIDE SEQUENCE [LARGE SCALE GENOMIC DNA]</scope>
    <source>
        <strain evidence="11 12">DSM 2179</strain>
    </source>
</reference>
<evidence type="ECO:0000256" key="6">
    <source>
        <dbReference type="ARBA" id="ARBA00022989"/>
    </source>
</evidence>
<feature type="transmembrane region" description="Helical" evidence="8">
    <location>
        <begin position="69"/>
        <end position="88"/>
    </location>
</feature>
<dbReference type="GO" id="GO:0005886">
    <property type="term" value="C:plasma membrane"/>
    <property type="evidence" value="ECO:0007669"/>
    <property type="project" value="UniProtKB-SubCell"/>
</dbReference>
<dbReference type="SUPFAM" id="SSF52540">
    <property type="entry name" value="P-loop containing nucleoside triphosphate hydrolases"/>
    <property type="match status" value="1"/>
</dbReference>
<dbReference type="InterPro" id="IPR027417">
    <property type="entry name" value="P-loop_NTPase"/>
</dbReference>
<name>A0A1H6TMU8_9FIRM</name>
<dbReference type="PROSITE" id="PS50893">
    <property type="entry name" value="ABC_TRANSPORTER_2"/>
    <property type="match status" value="1"/>
</dbReference>
<keyword evidence="6 8" id="KW-1133">Transmembrane helix</keyword>
<dbReference type="InterPro" id="IPR003439">
    <property type="entry name" value="ABC_transporter-like_ATP-bd"/>
</dbReference>
<evidence type="ECO:0000259" key="9">
    <source>
        <dbReference type="PROSITE" id="PS50893"/>
    </source>
</evidence>
<comment type="subcellular location">
    <subcellularLocation>
        <location evidence="1">Cell membrane</location>
        <topology evidence="1">Multi-pass membrane protein</topology>
    </subcellularLocation>
</comment>
<feature type="transmembrane region" description="Helical" evidence="8">
    <location>
        <begin position="269"/>
        <end position="290"/>
    </location>
</feature>
<feature type="transmembrane region" description="Helical" evidence="8">
    <location>
        <begin position="181"/>
        <end position="200"/>
    </location>
</feature>
<keyword evidence="4" id="KW-0547">Nucleotide-binding</keyword>
<keyword evidence="2" id="KW-0813">Transport</keyword>
<dbReference type="RefSeq" id="WP_091828304.1">
    <property type="nucleotide sequence ID" value="NZ_FNZK01000001.1"/>
</dbReference>
<evidence type="ECO:0000256" key="1">
    <source>
        <dbReference type="ARBA" id="ARBA00004651"/>
    </source>
</evidence>
<dbReference type="PROSITE" id="PS50929">
    <property type="entry name" value="ABC_TM1F"/>
    <property type="match status" value="1"/>
</dbReference>
<gene>
    <name evidence="11" type="ORF">SAMN05660742_10139</name>
</gene>
<proteinExistence type="predicted"/>
<dbReference type="Gene3D" id="1.20.1560.10">
    <property type="entry name" value="ABC transporter type 1, transmembrane domain"/>
    <property type="match status" value="1"/>
</dbReference>
<dbReference type="InterPro" id="IPR036640">
    <property type="entry name" value="ABC1_TM_sf"/>
</dbReference>
<dbReference type="EMBL" id="FNZK01000001">
    <property type="protein sequence ID" value="SEI78497.1"/>
    <property type="molecule type" value="Genomic_DNA"/>
</dbReference>
<keyword evidence="5 11" id="KW-0067">ATP-binding</keyword>
<dbReference type="Pfam" id="PF06472">
    <property type="entry name" value="ABC_membrane_2"/>
    <property type="match status" value="1"/>
</dbReference>
<dbReference type="GO" id="GO:0005524">
    <property type="term" value="F:ATP binding"/>
    <property type="evidence" value="ECO:0007669"/>
    <property type="project" value="UniProtKB-KW"/>
</dbReference>
<protein>
    <submittedName>
        <fullName evidence="11">Putative ATP-binding cassette transporter</fullName>
    </submittedName>
</protein>
<dbReference type="AlphaFoldDB" id="A0A1H6TMU8"/>
<dbReference type="SUPFAM" id="SSF90123">
    <property type="entry name" value="ABC transporter transmembrane region"/>
    <property type="match status" value="1"/>
</dbReference>
<dbReference type="Proteomes" id="UP000199662">
    <property type="component" value="Unassembled WGS sequence"/>
</dbReference>
<dbReference type="InterPro" id="IPR017871">
    <property type="entry name" value="ABC_transporter-like_CS"/>
</dbReference>
<dbReference type="STRING" id="84035.SAMN05660742_10139"/>
<feature type="domain" description="ABC transporter" evidence="9">
    <location>
        <begin position="363"/>
        <end position="567"/>
    </location>
</feature>